<gene>
    <name evidence="1" type="ORF">Acr_00g0099910</name>
</gene>
<name>A0A7J0E0S9_9ERIC</name>
<dbReference type="OrthoDB" id="1747348at2759"/>
<dbReference type="EMBL" id="BJWL01000459">
    <property type="protein sequence ID" value="GFS46055.1"/>
    <property type="molecule type" value="Genomic_DNA"/>
</dbReference>
<dbReference type="PANTHER" id="PTHR35476">
    <property type="entry name" value="MUCIN-LIKE PROTEIN"/>
    <property type="match status" value="1"/>
</dbReference>
<sequence>MKVNLLVSSGVEGILFFVLRETFVDVALFDIQMAGKVNCHKYSRRCSDEVWNIMVKKLGPRGKHGNGGGWKFMNMPDGSSRALNDMEKMYVRRETPRKRRKILP</sequence>
<reference evidence="2" key="1">
    <citation type="submission" date="2019-07" db="EMBL/GenBank/DDBJ databases">
        <title>De Novo Assembly of kiwifruit Actinidia rufa.</title>
        <authorList>
            <person name="Sugita-Konishi S."/>
            <person name="Sato K."/>
            <person name="Mori E."/>
            <person name="Abe Y."/>
            <person name="Kisaki G."/>
            <person name="Hamano K."/>
            <person name="Suezawa K."/>
            <person name="Otani M."/>
            <person name="Fukuda T."/>
            <person name="Manabe T."/>
            <person name="Gomi K."/>
            <person name="Tabuchi M."/>
            <person name="Akimitsu K."/>
            <person name="Kataoka I."/>
        </authorList>
    </citation>
    <scope>NUCLEOTIDE SEQUENCE [LARGE SCALE GENOMIC DNA]</scope>
    <source>
        <strain evidence="2">cv. Fuchu</strain>
    </source>
</reference>
<dbReference type="Proteomes" id="UP000585474">
    <property type="component" value="Unassembled WGS sequence"/>
</dbReference>
<dbReference type="PANTHER" id="PTHR35476:SF3">
    <property type="entry name" value="SMALL RIBOSOMAL SUBUNIT PROTEIN MS75"/>
    <property type="match status" value="1"/>
</dbReference>
<protein>
    <submittedName>
        <fullName evidence="1">Uncharacterized protein</fullName>
    </submittedName>
</protein>
<evidence type="ECO:0000313" key="2">
    <source>
        <dbReference type="Proteomes" id="UP000585474"/>
    </source>
</evidence>
<proteinExistence type="predicted"/>
<accession>A0A7J0E0S9</accession>
<dbReference type="AlphaFoldDB" id="A0A7J0E0S9"/>
<comment type="caution">
    <text evidence="1">The sequence shown here is derived from an EMBL/GenBank/DDBJ whole genome shotgun (WGS) entry which is preliminary data.</text>
</comment>
<organism evidence="1 2">
    <name type="scientific">Actinidia rufa</name>
    <dbReference type="NCBI Taxonomy" id="165716"/>
    <lineage>
        <taxon>Eukaryota</taxon>
        <taxon>Viridiplantae</taxon>
        <taxon>Streptophyta</taxon>
        <taxon>Embryophyta</taxon>
        <taxon>Tracheophyta</taxon>
        <taxon>Spermatophyta</taxon>
        <taxon>Magnoliopsida</taxon>
        <taxon>eudicotyledons</taxon>
        <taxon>Gunneridae</taxon>
        <taxon>Pentapetalae</taxon>
        <taxon>asterids</taxon>
        <taxon>Ericales</taxon>
        <taxon>Actinidiaceae</taxon>
        <taxon>Actinidia</taxon>
    </lineage>
</organism>
<evidence type="ECO:0000313" key="1">
    <source>
        <dbReference type="EMBL" id="GFS46055.1"/>
    </source>
</evidence>
<dbReference type="InterPro" id="IPR052851">
    <property type="entry name" value="GCD1_mitochondrial"/>
</dbReference>
<keyword evidence="2" id="KW-1185">Reference proteome</keyword>